<feature type="transmembrane region" description="Helical" evidence="1">
    <location>
        <begin position="154"/>
        <end position="174"/>
    </location>
</feature>
<feature type="domain" description="DUF1648" evidence="2">
    <location>
        <begin position="23"/>
        <end position="66"/>
    </location>
</feature>
<dbReference type="AlphaFoldDB" id="A0A345XTB2"/>
<dbReference type="Proteomes" id="UP000254425">
    <property type="component" value="Chromosome"/>
</dbReference>
<feature type="transmembrane region" description="Helical" evidence="1">
    <location>
        <begin position="12"/>
        <end position="35"/>
    </location>
</feature>
<evidence type="ECO:0000313" key="3">
    <source>
        <dbReference type="EMBL" id="AXK34878.1"/>
    </source>
</evidence>
<keyword evidence="1" id="KW-0812">Transmembrane</keyword>
<reference evidence="3 4" key="1">
    <citation type="submission" date="2018-07" db="EMBL/GenBank/DDBJ databases">
        <title>Draft genome of the type strain Streptomyces armeniacus ATCC 15676.</title>
        <authorList>
            <person name="Labana P."/>
            <person name="Gosse J.T."/>
            <person name="Boddy C.N."/>
        </authorList>
    </citation>
    <scope>NUCLEOTIDE SEQUENCE [LARGE SCALE GENOMIC DNA]</scope>
    <source>
        <strain evidence="3 4">ATCC 15676</strain>
    </source>
</reference>
<sequence>MKAEVRRSVPRFPWEWLIPSIVLLAGMAVWGAVVYPELPDEVPRHIGTGGVDAWTPKSFGAAFMIVFVYAGLTVVDAACAAAIVRTVPENELPSGGERWAAALPRAGNRPYSAASALRLARALLVMNALLGVLFLTFCAVLWRTERTASVPGWTMAVDLVLVVVAVAPVFAAALRDRRERRAAA</sequence>
<dbReference type="Pfam" id="PF07853">
    <property type="entry name" value="DUF1648"/>
    <property type="match status" value="1"/>
</dbReference>
<evidence type="ECO:0000256" key="1">
    <source>
        <dbReference type="SAM" id="Phobius"/>
    </source>
</evidence>
<gene>
    <name evidence="3" type="ORF">DVA86_21735</name>
</gene>
<evidence type="ECO:0000259" key="2">
    <source>
        <dbReference type="Pfam" id="PF07853"/>
    </source>
</evidence>
<dbReference type="RefSeq" id="WP_208880642.1">
    <property type="nucleotide sequence ID" value="NZ_CP031320.1"/>
</dbReference>
<feature type="transmembrane region" description="Helical" evidence="1">
    <location>
        <begin position="61"/>
        <end position="84"/>
    </location>
</feature>
<accession>A0A345XTB2</accession>
<name>A0A345XTB2_9ACTN</name>
<keyword evidence="1" id="KW-0472">Membrane</keyword>
<keyword evidence="1" id="KW-1133">Transmembrane helix</keyword>
<dbReference type="InterPro" id="IPR012867">
    <property type="entry name" value="DUF1648"/>
</dbReference>
<feature type="transmembrane region" description="Helical" evidence="1">
    <location>
        <begin position="119"/>
        <end position="142"/>
    </location>
</feature>
<evidence type="ECO:0000313" key="4">
    <source>
        <dbReference type="Proteomes" id="UP000254425"/>
    </source>
</evidence>
<proteinExistence type="predicted"/>
<dbReference type="KEGG" id="sarm:DVA86_21735"/>
<dbReference type="EMBL" id="CP031320">
    <property type="protein sequence ID" value="AXK34878.1"/>
    <property type="molecule type" value="Genomic_DNA"/>
</dbReference>
<organism evidence="3 4">
    <name type="scientific">Streptomyces armeniacus</name>
    <dbReference type="NCBI Taxonomy" id="83291"/>
    <lineage>
        <taxon>Bacteria</taxon>
        <taxon>Bacillati</taxon>
        <taxon>Actinomycetota</taxon>
        <taxon>Actinomycetes</taxon>
        <taxon>Kitasatosporales</taxon>
        <taxon>Streptomycetaceae</taxon>
        <taxon>Streptomyces</taxon>
    </lineage>
</organism>
<keyword evidence="4" id="KW-1185">Reference proteome</keyword>
<protein>
    <submittedName>
        <fullName evidence="3">DUF1648 domain-containing protein</fullName>
    </submittedName>
</protein>